<accession>A0A9D2FK30</accession>
<dbReference type="Proteomes" id="UP000824105">
    <property type="component" value="Unassembled WGS sequence"/>
</dbReference>
<proteinExistence type="predicted"/>
<dbReference type="EMBL" id="DXBF01000063">
    <property type="protein sequence ID" value="HIZ62689.1"/>
    <property type="molecule type" value="Genomic_DNA"/>
</dbReference>
<name>A0A9D2FK30_9FIRM</name>
<keyword evidence="1" id="KW-0812">Transmembrane</keyword>
<feature type="transmembrane region" description="Helical" evidence="1">
    <location>
        <begin position="86"/>
        <end position="106"/>
    </location>
</feature>
<organism evidence="2 3">
    <name type="scientific">Candidatus Gemmiger avistercoris</name>
    <dbReference type="NCBI Taxonomy" id="2838606"/>
    <lineage>
        <taxon>Bacteria</taxon>
        <taxon>Bacillati</taxon>
        <taxon>Bacillota</taxon>
        <taxon>Clostridia</taxon>
        <taxon>Eubacteriales</taxon>
        <taxon>Gemmiger</taxon>
    </lineage>
</organism>
<reference evidence="2" key="2">
    <citation type="submission" date="2021-04" db="EMBL/GenBank/DDBJ databases">
        <authorList>
            <person name="Gilroy R."/>
        </authorList>
    </citation>
    <scope>NUCLEOTIDE SEQUENCE</scope>
    <source>
        <strain evidence="2">CHK188-11489</strain>
    </source>
</reference>
<protein>
    <submittedName>
        <fullName evidence="2">Uncharacterized protein</fullName>
    </submittedName>
</protein>
<evidence type="ECO:0000313" key="3">
    <source>
        <dbReference type="Proteomes" id="UP000824105"/>
    </source>
</evidence>
<dbReference type="AlphaFoldDB" id="A0A9D2FK30"/>
<feature type="transmembrane region" description="Helical" evidence="1">
    <location>
        <begin position="285"/>
        <end position="301"/>
    </location>
</feature>
<comment type="caution">
    <text evidence="2">The sequence shown here is derived from an EMBL/GenBank/DDBJ whole genome shotgun (WGS) entry which is preliminary data.</text>
</comment>
<evidence type="ECO:0000313" key="2">
    <source>
        <dbReference type="EMBL" id="HIZ62689.1"/>
    </source>
</evidence>
<evidence type="ECO:0000256" key="1">
    <source>
        <dbReference type="SAM" id="Phobius"/>
    </source>
</evidence>
<gene>
    <name evidence="2" type="ORF">H9724_07990</name>
</gene>
<keyword evidence="1" id="KW-0472">Membrane</keyword>
<sequence length="390" mass="43814">MLAFYFVAMCWLHYQQLTSTDAYASDLPEHLARALQHKTVHTAVYFLIGPIYTLAGNIGVAVIVAAFQVAAISVFAWGLYMAVPHITASLSLLLGLVINLSQAVWIPRGGYWYLGTVSGTNYHNTTYIMLAPFALLAALWFYRAWAGMRSGLRWKDWLIYTLFLTTATAFKASFVFAFAPSLLILLIVDLVQTRGRNLKREILMGCSVLPSIALCLLQSIVLFGGESEGLQLIFTVDWAEYPGKVLVWGLSNEAARRGLIRSFVFIGSVAVLLGRTAWNNFRYRFSFLTFCIAMAEALLLVESGERIADGNLWWGPFICYWVLLLESFAAFLRGCGEWKAGRRAKFWRARVTLCGVALVWHLVSGICFLVLMMQGNSYIMPIATWQLWPF</sequence>
<feature type="transmembrane region" description="Helical" evidence="1">
    <location>
        <begin position="313"/>
        <end position="332"/>
    </location>
</feature>
<reference evidence="2" key="1">
    <citation type="journal article" date="2021" name="PeerJ">
        <title>Extensive microbial diversity within the chicken gut microbiome revealed by metagenomics and culture.</title>
        <authorList>
            <person name="Gilroy R."/>
            <person name="Ravi A."/>
            <person name="Getino M."/>
            <person name="Pursley I."/>
            <person name="Horton D.L."/>
            <person name="Alikhan N.F."/>
            <person name="Baker D."/>
            <person name="Gharbi K."/>
            <person name="Hall N."/>
            <person name="Watson M."/>
            <person name="Adriaenssens E.M."/>
            <person name="Foster-Nyarko E."/>
            <person name="Jarju S."/>
            <person name="Secka A."/>
            <person name="Antonio M."/>
            <person name="Oren A."/>
            <person name="Chaudhuri R.R."/>
            <person name="La Ragione R."/>
            <person name="Hildebrand F."/>
            <person name="Pallen M.J."/>
        </authorList>
    </citation>
    <scope>NUCLEOTIDE SEQUENCE</scope>
    <source>
        <strain evidence="2">CHK188-11489</strain>
    </source>
</reference>
<feature type="transmembrane region" description="Helical" evidence="1">
    <location>
        <begin position="258"/>
        <end position="278"/>
    </location>
</feature>
<feature type="transmembrane region" description="Helical" evidence="1">
    <location>
        <begin position="157"/>
        <end position="190"/>
    </location>
</feature>
<feature type="transmembrane region" description="Helical" evidence="1">
    <location>
        <begin position="127"/>
        <end position="145"/>
    </location>
</feature>
<feature type="transmembrane region" description="Helical" evidence="1">
    <location>
        <begin position="202"/>
        <end position="224"/>
    </location>
</feature>
<keyword evidence="1" id="KW-1133">Transmembrane helix</keyword>
<feature type="transmembrane region" description="Helical" evidence="1">
    <location>
        <begin position="353"/>
        <end position="373"/>
    </location>
</feature>